<keyword evidence="2" id="KW-1185">Reference proteome</keyword>
<evidence type="ECO:0000313" key="2">
    <source>
        <dbReference type="Proteomes" id="UP000256869"/>
    </source>
</evidence>
<dbReference type="OrthoDB" id="9998827at2"/>
<dbReference type="EMBL" id="QRDY01000047">
    <property type="protein sequence ID" value="RED51137.1"/>
    <property type="molecule type" value="Genomic_DNA"/>
</dbReference>
<gene>
    <name evidence="1" type="ORF">DFP95_1478</name>
</gene>
<accession>A0A3D9HNT5</accession>
<organism evidence="1 2">
    <name type="scientific">Cohnella lupini</name>
    <dbReference type="NCBI Taxonomy" id="1294267"/>
    <lineage>
        <taxon>Bacteria</taxon>
        <taxon>Bacillati</taxon>
        <taxon>Bacillota</taxon>
        <taxon>Bacilli</taxon>
        <taxon>Bacillales</taxon>
        <taxon>Paenibacillaceae</taxon>
        <taxon>Cohnella</taxon>
    </lineage>
</organism>
<name>A0A3D9HNT5_9BACL</name>
<evidence type="ECO:0000313" key="1">
    <source>
        <dbReference type="EMBL" id="RED51137.1"/>
    </source>
</evidence>
<dbReference type="AlphaFoldDB" id="A0A3D9HNT5"/>
<reference evidence="1 2" key="1">
    <citation type="submission" date="2018-07" db="EMBL/GenBank/DDBJ databases">
        <title>Genomic Encyclopedia of Type Strains, Phase III (KMG-III): the genomes of soil and plant-associated and newly described type strains.</title>
        <authorList>
            <person name="Whitman W."/>
        </authorList>
    </citation>
    <scope>NUCLEOTIDE SEQUENCE [LARGE SCALE GENOMIC DNA]</scope>
    <source>
        <strain evidence="1 2">CECT 8236</strain>
    </source>
</reference>
<comment type="caution">
    <text evidence="1">The sequence shown here is derived from an EMBL/GenBank/DDBJ whole genome shotgun (WGS) entry which is preliminary data.</text>
</comment>
<dbReference type="Proteomes" id="UP000256869">
    <property type="component" value="Unassembled WGS sequence"/>
</dbReference>
<protein>
    <submittedName>
        <fullName evidence="1">Uncharacterized protein</fullName>
    </submittedName>
</protein>
<proteinExistence type="predicted"/>
<sequence>MTNNGRESEDLNKDECQILTDERSPNVEIVPLEEGRVMIRELDEAGNIVRETYGEYPGTMK</sequence>
<dbReference type="RefSeq" id="WP_115996043.1">
    <property type="nucleotide sequence ID" value="NZ_QRDY01000047.1"/>
</dbReference>